<organism evidence="5 6">
    <name type="scientific">Candidatus Coproplasma excrementigallinarum</name>
    <dbReference type="NCBI Taxonomy" id="2840747"/>
    <lineage>
        <taxon>Bacteria</taxon>
        <taxon>Bacillati</taxon>
        <taxon>Bacillota</taxon>
        <taxon>Clostridia</taxon>
        <taxon>Eubacteriales</taxon>
        <taxon>Candidatus Coproplasma</taxon>
    </lineage>
</organism>
<dbReference type="Gene3D" id="1.10.10.60">
    <property type="entry name" value="Homeodomain-like"/>
    <property type="match status" value="2"/>
</dbReference>
<dbReference type="PROSITE" id="PS01124">
    <property type="entry name" value="HTH_ARAC_FAMILY_2"/>
    <property type="match status" value="1"/>
</dbReference>
<evidence type="ECO:0000313" key="6">
    <source>
        <dbReference type="Proteomes" id="UP000824110"/>
    </source>
</evidence>
<reference evidence="5" key="1">
    <citation type="submission" date="2020-10" db="EMBL/GenBank/DDBJ databases">
        <authorList>
            <person name="Gilroy R."/>
        </authorList>
    </citation>
    <scope>NUCLEOTIDE SEQUENCE</scope>
    <source>
        <strain evidence="5">CHK195-12923</strain>
    </source>
</reference>
<accession>A0A9D1SJ23</accession>
<dbReference type="AlphaFoldDB" id="A0A9D1SJ23"/>
<evidence type="ECO:0000259" key="4">
    <source>
        <dbReference type="PROSITE" id="PS01124"/>
    </source>
</evidence>
<name>A0A9D1SJ23_9FIRM</name>
<dbReference type="SUPFAM" id="SSF46689">
    <property type="entry name" value="Homeodomain-like"/>
    <property type="match status" value="1"/>
</dbReference>
<gene>
    <name evidence="5" type="ORF">IAB69_03990</name>
</gene>
<evidence type="ECO:0000313" key="5">
    <source>
        <dbReference type="EMBL" id="HIU61790.1"/>
    </source>
</evidence>
<dbReference type="InterPro" id="IPR003313">
    <property type="entry name" value="AraC-bd"/>
</dbReference>
<sequence length="299" mass="34459">MQAKREQWQYQKGAKVWVGRYKNSHNMPHWHYDCELLYVEHGELDIFCNGENYRVRVGDEVFIDSEQVHYMHARDPQTVVSMIIFDYDLIKPYANGTELVSPVLSGKYAVNELYLSLRDKLAARTPFSGHETALEVANAMLNVFMHEKTCPQGTKKGSSATLKDLLQEIDEKYEFYDLNTAAKFMNVNAAYFSRMFHKLMGMTFSQYLNYVKTSKAVDLINSGSKLSLTEISLKCGFTTIRNFNRIFKTFTGYTPSNLPENFIMKENFADLNDREQNPTMHECVLIESSDDFDGELAKA</sequence>
<dbReference type="Gene3D" id="2.60.120.10">
    <property type="entry name" value="Jelly Rolls"/>
    <property type="match status" value="1"/>
</dbReference>
<keyword evidence="3" id="KW-0804">Transcription</keyword>
<feature type="domain" description="HTH araC/xylS-type" evidence="4">
    <location>
        <begin position="159"/>
        <end position="261"/>
    </location>
</feature>
<dbReference type="GO" id="GO:0043565">
    <property type="term" value="F:sequence-specific DNA binding"/>
    <property type="evidence" value="ECO:0007669"/>
    <property type="project" value="InterPro"/>
</dbReference>
<proteinExistence type="predicted"/>
<reference evidence="5" key="2">
    <citation type="journal article" date="2021" name="PeerJ">
        <title>Extensive microbial diversity within the chicken gut microbiome revealed by metagenomics and culture.</title>
        <authorList>
            <person name="Gilroy R."/>
            <person name="Ravi A."/>
            <person name="Getino M."/>
            <person name="Pursley I."/>
            <person name="Horton D.L."/>
            <person name="Alikhan N.F."/>
            <person name="Baker D."/>
            <person name="Gharbi K."/>
            <person name="Hall N."/>
            <person name="Watson M."/>
            <person name="Adriaenssens E.M."/>
            <person name="Foster-Nyarko E."/>
            <person name="Jarju S."/>
            <person name="Secka A."/>
            <person name="Antonio M."/>
            <person name="Oren A."/>
            <person name="Chaudhuri R.R."/>
            <person name="La Ragione R."/>
            <person name="Hildebrand F."/>
            <person name="Pallen M.J."/>
        </authorList>
    </citation>
    <scope>NUCLEOTIDE SEQUENCE</scope>
    <source>
        <strain evidence="5">CHK195-12923</strain>
    </source>
</reference>
<dbReference type="GO" id="GO:0003700">
    <property type="term" value="F:DNA-binding transcription factor activity"/>
    <property type="evidence" value="ECO:0007669"/>
    <property type="project" value="InterPro"/>
</dbReference>
<dbReference type="Proteomes" id="UP000824110">
    <property type="component" value="Unassembled WGS sequence"/>
</dbReference>
<dbReference type="InterPro" id="IPR018060">
    <property type="entry name" value="HTH_AraC"/>
</dbReference>
<dbReference type="PANTHER" id="PTHR43280:SF28">
    <property type="entry name" value="HTH-TYPE TRANSCRIPTIONAL ACTIVATOR RHAS"/>
    <property type="match status" value="1"/>
</dbReference>
<evidence type="ECO:0000256" key="1">
    <source>
        <dbReference type="ARBA" id="ARBA00023015"/>
    </source>
</evidence>
<evidence type="ECO:0000256" key="2">
    <source>
        <dbReference type="ARBA" id="ARBA00023125"/>
    </source>
</evidence>
<dbReference type="InterPro" id="IPR009057">
    <property type="entry name" value="Homeodomain-like_sf"/>
</dbReference>
<keyword evidence="1" id="KW-0805">Transcription regulation</keyword>
<dbReference type="SMART" id="SM00342">
    <property type="entry name" value="HTH_ARAC"/>
    <property type="match status" value="1"/>
</dbReference>
<dbReference type="EMBL" id="DVNE01000039">
    <property type="protein sequence ID" value="HIU61790.1"/>
    <property type="molecule type" value="Genomic_DNA"/>
</dbReference>
<dbReference type="Pfam" id="PF12833">
    <property type="entry name" value="HTH_18"/>
    <property type="match status" value="1"/>
</dbReference>
<dbReference type="Pfam" id="PF02311">
    <property type="entry name" value="AraC_binding"/>
    <property type="match status" value="1"/>
</dbReference>
<keyword evidence="2" id="KW-0238">DNA-binding</keyword>
<dbReference type="SUPFAM" id="SSF51215">
    <property type="entry name" value="Regulatory protein AraC"/>
    <property type="match status" value="1"/>
</dbReference>
<protein>
    <submittedName>
        <fullName evidence="5">AraC family transcriptional regulator</fullName>
    </submittedName>
</protein>
<evidence type="ECO:0000256" key="3">
    <source>
        <dbReference type="ARBA" id="ARBA00023163"/>
    </source>
</evidence>
<comment type="caution">
    <text evidence="5">The sequence shown here is derived from an EMBL/GenBank/DDBJ whole genome shotgun (WGS) entry which is preliminary data.</text>
</comment>
<dbReference type="InterPro" id="IPR037923">
    <property type="entry name" value="HTH-like"/>
</dbReference>
<dbReference type="InterPro" id="IPR014710">
    <property type="entry name" value="RmlC-like_jellyroll"/>
</dbReference>
<dbReference type="PANTHER" id="PTHR43280">
    <property type="entry name" value="ARAC-FAMILY TRANSCRIPTIONAL REGULATOR"/>
    <property type="match status" value="1"/>
</dbReference>